<gene>
    <name evidence="3" type="ORF">A1Q1_07457</name>
</gene>
<feature type="compositionally biased region" description="Basic and acidic residues" evidence="1">
    <location>
        <begin position="283"/>
        <end position="300"/>
    </location>
</feature>
<feature type="region of interest" description="Disordered" evidence="1">
    <location>
        <begin position="281"/>
        <end position="319"/>
    </location>
</feature>
<accession>J8TSL8</accession>
<protein>
    <recommendedName>
        <fullName evidence="5">Conidiation-specific protein 13</fullName>
    </recommendedName>
</protein>
<dbReference type="RefSeq" id="XP_014184258.1">
    <property type="nucleotide sequence ID" value="XM_014328783.1"/>
</dbReference>
<evidence type="ECO:0000313" key="4">
    <source>
        <dbReference type="Proteomes" id="UP000002748"/>
    </source>
</evidence>
<dbReference type="OrthoDB" id="2142213at2759"/>
<comment type="caution">
    <text evidence="3">The sequence shown here is derived from an EMBL/GenBank/DDBJ whole genome shotgun (WGS) entry which is preliminary data.</text>
</comment>
<sequence length="319" mass="35020">MLALWSLMAALVVTAAFAADDRKPVTRSNPVPQTLITRAELVPQDHVLQAYPANSFNDGWAKHLTKHEAQIQSWNDKQPDLIPLYCYDNAKGADLSPYDVEVYDFKYDDCDSRWTMCRHKDAEWSIEDLGHRFGLLPVWARGLVANVLLLPLPGGTAASTNGGGLQLKGDADLGSLFHEVGHSVDTNCPFPGRTDTQENSHDTEEWMDAFHKDGWVPSPLANGGLGDDFAEVYLHALYDVNVPGGLASLGTQSDGKNNWDLIKNQLDLVKRYCKAALSAGSGDKCENKRESTEIIKKDGSRLQGGSRKLGPKRMPASSQ</sequence>
<dbReference type="VEuPathDB" id="FungiDB:A1Q1_07457"/>
<proteinExistence type="predicted"/>
<dbReference type="Proteomes" id="UP000002748">
    <property type="component" value="Unassembled WGS sequence"/>
</dbReference>
<dbReference type="KEGG" id="tasa:A1Q1_07457"/>
<organism evidence="3 4">
    <name type="scientific">Trichosporon asahii var. asahii (strain ATCC 90039 / CBS 2479 / JCM 2466 / KCTC 7840 / NBRC 103889/ NCYC 2677 / UAMH 7654)</name>
    <name type="common">Yeast</name>
    <dbReference type="NCBI Taxonomy" id="1186058"/>
    <lineage>
        <taxon>Eukaryota</taxon>
        <taxon>Fungi</taxon>
        <taxon>Dikarya</taxon>
        <taxon>Basidiomycota</taxon>
        <taxon>Agaricomycotina</taxon>
        <taxon>Tremellomycetes</taxon>
        <taxon>Trichosporonales</taxon>
        <taxon>Trichosporonaceae</taxon>
        <taxon>Trichosporon</taxon>
    </lineage>
</organism>
<dbReference type="EMBL" id="ALBS01000005">
    <property type="protein sequence ID" value="EJT53219.1"/>
    <property type="molecule type" value="Genomic_DNA"/>
</dbReference>
<evidence type="ECO:0000256" key="2">
    <source>
        <dbReference type="SAM" id="SignalP"/>
    </source>
</evidence>
<dbReference type="AlphaFoldDB" id="J8TSL8"/>
<keyword evidence="2" id="KW-0732">Signal</keyword>
<reference evidence="3 4" key="1">
    <citation type="journal article" date="2012" name="Eukaryot. Cell">
        <title>Draft genome sequence of CBS 2479, the standard type strain of Trichosporon asahii.</title>
        <authorList>
            <person name="Yang R.Y."/>
            <person name="Li H.T."/>
            <person name="Zhu H."/>
            <person name="Zhou G.P."/>
            <person name="Wang M."/>
            <person name="Wang L."/>
        </authorList>
    </citation>
    <scope>NUCLEOTIDE SEQUENCE [LARGE SCALE GENOMIC DNA]</scope>
    <source>
        <strain evidence="4">ATCC 90039 / CBS 2479 / JCM 2466 / KCTC 7840 / NCYC 2677 / UAMH 7654</strain>
    </source>
</reference>
<dbReference type="HOGENOM" id="CLU_050729_1_1_1"/>
<evidence type="ECO:0008006" key="5">
    <source>
        <dbReference type="Google" id="ProtNLM"/>
    </source>
</evidence>
<feature type="chain" id="PRO_5003815221" description="Conidiation-specific protein 13" evidence="2">
    <location>
        <begin position="19"/>
        <end position="319"/>
    </location>
</feature>
<name>J8TSL8_TRIAS</name>
<evidence type="ECO:0000256" key="1">
    <source>
        <dbReference type="SAM" id="MobiDB-lite"/>
    </source>
</evidence>
<feature type="signal peptide" evidence="2">
    <location>
        <begin position="1"/>
        <end position="18"/>
    </location>
</feature>
<evidence type="ECO:0000313" key="3">
    <source>
        <dbReference type="EMBL" id="EJT53219.1"/>
    </source>
</evidence>
<dbReference type="GeneID" id="25990969"/>